<accession>A0ABW1F4W1</accession>
<keyword evidence="1" id="KW-0723">Serine/threonine-protein kinase</keyword>
<keyword evidence="3" id="KW-0067">ATP-binding</keyword>
<proteinExistence type="predicted"/>
<dbReference type="EMBL" id="JBHSOD010000037">
    <property type="protein sequence ID" value="MFC5888229.1"/>
    <property type="molecule type" value="Genomic_DNA"/>
</dbReference>
<keyword evidence="3" id="KW-0547">Nucleotide-binding</keyword>
<dbReference type="PANTHER" id="PTHR35526">
    <property type="entry name" value="ANTI-SIGMA-F FACTOR RSBW-RELATED"/>
    <property type="match status" value="1"/>
</dbReference>
<organism evidence="3 4">
    <name type="scientific">Kitasatospora aburaviensis</name>
    <dbReference type="NCBI Taxonomy" id="67265"/>
    <lineage>
        <taxon>Bacteria</taxon>
        <taxon>Bacillati</taxon>
        <taxon>Actinomycetota</taxon>
        <taxon>Actinomycetes</taxon>
        <taxon>Kitasatosporales</taxon>
        <taxon>Streptomycetaceae</taxon>
        <taxon>Kitasatospora</taxon>
    </lineage>
</organism>
<feature type="domain" description="Histidine kinase/HSP90-like ATPase" evidence="2">
    <location>
        <begin position="20"/>
        <end position="127"/>
    </location>
</feature>
<dbReference type="InterPro" id="IPR003594">
    <property type="entry name" value="HATPase_dom"/>
</dbReference>
<dbReference type="InterPro" id="IPR036890">
    <property type="entry name" value="HATPase_C_sf"/>
</dbReference>
<gene>
    <name evidence="3" type="ORF">ACFP0N_25015</name>
</gene>
<dbReference type="GO" id="GO:0005524">
    <property type="term" value="F:ATP binding"/>
    <property type="evidence" value="ECO:0007669"/>
    <property type="project" value="UniProtKB-KW"/>
</dbReference>
<evidence type="ECO:0000313" key="4">
    <source>
        <dbReference type="Proteomes" id="UP001596067"/>
    </source>
</evidence>
<sequence>MPVTEARLKRHYRAALPGIQPEAMGLLRQIVRAHLRLWDKVELTEIAELCVTELLTNVCKHTAGDCELHMEETPDGILVAITDFDDTMPTIQKPADDTEGGRGLVLLSALVNELTTVSIPLGKRISFRLEDHRCDRDN</sequence>
<evidence type="ECO:0000313" key="3">
    <source>
        <dbReference type="EMBL" id="MFC5888229.1"/>
    </source>
</evidence>
<keyword evidence="1" id="KW-0808">Transferase</keyword>
<dbReference type="SUPFAM" id="SSF55874">
    <property type="entry name" value="ATPase domain of HSP90 chaperone/DNA topoisomerase II/histidine kinase"/>
    <property type="match status" value="1"/>
</dbReference>
<evidence type="ECO:0000259" key="2">
    <source>
        <dbReference type="Pfam" id="PF13581"/>
    </source>
</evidence>
<dbReference type="RefSeq" id="WP_313763491.1">
    <property type="nucleotide sequence ID" value="NZ_BAAAVH010000112.1"/>
</dbReference>
<keyword evidence="1" id="KW-0418">Kinase</keyword>
<dbReference type="Proteomes" id="UP001596067">
    <property type="component" value="Unassembled WGS sequence"/>
</dbReference>
<dbReference type="CDD" id="cd16936">
    <property type="entry name" value="HATPase_RsbW-like"/>
    <property type="match status" value="1"/>
</dbReference>
<keyword evidence="4" id="KW-1185">Reference proteome</keyword>
<dbReference type="Pfam" id="PF13581">
    <property type="entry name" value="HATPase_c_2"/>
    <property type="match status" value="1"/>
</dbReference>
<comment type="caution">
    <text evidence="3">The sequence shown here is derived from an EMBL/GenBank/DDBJ whole genome shotgun (WGS) entry which is preliminary data.</text>
</comment>
<reference evidence="4" key="1">
    <citation type="journal article" date="2019" name="Int. J. Syst. Evol. Microbiol.">
        <title>The Global Catalogue of Microorganisms (GCM) 10K type strain sequencing project: providing services to taxonomists for standard genome sequencing and annotation.</title>
        <authorList>
            <consortium name="The Broad Institute Genomics Platform"/>
            <consortium name="The Broad Institute Genome Sequencing Center for Infectious Disease"/>
            <person name="Wu L."/>
            <person name="Ma J."/>
        </authorList>
    </citation>
    <scope>NUCLEOTIDE SEQUENCE [LARGE SCALE GENOMIC DNA]</scope>
    <source>
        <strain evidence="4">CGMCC 4.1469</strain>
    </source>
</reference>
<dbReference type="PANTHER" id="PTHR35526:SF3">
    <property type="entry name" value="ANTI-SIGMA-F FACTOR RSBW"/>
    <property type="match status" value="1"/>
</dbReference>
<dbReference type="InterPro" id="IPR050267">
    <property type="entry name" value="Anti-sigma-factor_SerPK"/>
</dbReference>
<evidence type="ECO:0000256" key="1">
    <source>
        <dbReference type="ARBA" id="ARBA00022527"/>
    </source>
</evidence>
<name>A0ABW1F4W1_9ACTN</name>
<protein>
    <submittedName>
        <fullName evidence="3">ATP-binding protein</fullName>
    </submittedName>
</protein>
<dbReference type="Gene3D" id="3.30.565.10">
    <property type="entry name" value="Histidine kinase-like ATPase, C-terminal domain"/>
    <property type="match status" value="1"/>
</dbReference>